<organism evidence="1 2">
    <name type="scientific">Candidatus Alistipes avicola</name>
    <dbReference type="NCBI Taxonomy" id="2838432"/>
    <lineage>
        <taxon>Bacteria</taxon>
        <taxon>Pseudomonadati</taxon>
        <taxon>Bacteroidota</taxon>
        <taxon>Bacteroidia</taxon>
        <taxon>Bacteroidales</taxon>
        <taxon>Rikenellaceae</taxon>
        <taxon>Alistipes</taxon>
    </lineage>
</organism>
<reference evidence="1" key="2">
    <citation type="submission" date="2021-04" db="EMBL/GenBank/DDBJ databases">
        <authorList>
            <person name="Gilroy R."/>
        </authorList>
    </citation>
    <scope>NUCLEOTIDE SEQUENCE</scope>
    <source>
        <strain evidence="1">CHK169-11906</strain>
    </source>
</reference>
<name>A0A9D2L4S0_9BACT</name>
<sequence>MEDYILREINKIGQLIEAILQKLGVMKGATQEEKLYAAAKEELLEKLKMNVEELPEGDEIVPYLRQKYEFTNADLEKFAELLFTLVPPAPDPDTRMRLVARIIGIYRYLEVHESSFSWNRYHILKELKNYTE</sequence>
<evidence type="ECO:0000313" key="2">
    <source>
        <dbReference type="Proteomes" id="UP000824259"/>
    </source>
</evidence>
<gene>
    <name evidence="1" type="ORF">H9779_06465</name>
</gene>
<proteinExistence type="predicted"/>
<accession>A0A9D2L4S0</accession>
<dbReference type="Proteomes" id="UP000824259">
    <property type="component" value="Unassembled WGS sequence"/>
</dbReference>
<comment type="caution">
    <text evidence="1">The sequence shown here is derived from an EMBL/GenBank/DDBJ whole genome shotgun (WGS) entry which is preliminary data.</text>
</comment>
<protein>
    <submittedName>
        <fullName evidence="1">Uncharacterized protein</fullName>
    </submittedName>
</protein>
<reference evidence="1" key="1">
    <citation type="journal article" date="2021" name="PeerJ">
        <title>Extensive microbial diversity within the chicken gut microbiome revealed by metagenomics and culture.</title>
        <authorList>
            <person name="Gilroy R."/>
            <person name="Ravi A."/>
            <person name="Getino M."/>
            <person name="Pursley I."/>
            <person name="Horton D.L."/>
            <person name="Alikhan N.F."/>
            <person name="Baker D."/>
            <person name="Gharbi K."/>
            <person name="Hall N."/>
            <person name="Watson M."/>
            <person name="Adriaenssens E.M."/>
            <person name="Foster-Nyarko E."/>
            <person name="Jarju S."/>
            <person name="Secka A."/>
            <person name="Antonio M."/>
            <person name="Oren A."/>
            <person name="Chaudhuri R.R."/>
            <person name="La Ragione R."/>
            <person name="Hildebrand F."/>
            <person name="Pallen M.J."/>
        </authorList>
    </citation>
    <scope>NUCLEOTIDE SEQUENCE</scope>
    <source>
        <strain evidence="1">CHK169-11906</strain>
    </source>
</reference>
<evidence type="ECO:0000313" key="1">
    <source>
        <dbReference type="EMBL" id="HJA99222.1"/>
    </source>
</evidence>
<dbReference type="EMBL" id="DWYR01000019">
    <property type="protein sequence ID" value="HJA99222.1"/>
    <property type="molecule type" value="Genomic_DNA"/>
</dbReference>
<dbReference type="AlphaFoldDB" id="A0A9D2L4S0"/>